<evidence type="ECO:0000313" key="3">
    <source>
        <dbReference type="EMBL" id="QEH35084.1"/>
    </source>
</evidence>
<dbReference type="Gene3D" id="3.20.20.80">
    <property type="entry name" value="Glycosidases"/>
    <property type="match status" value="1"/>
</dbReference>
<dbReference type="InterPro" id="IPR057739">
    <property type="entry name" value="Glyco_hydro_29_N"/>
</dbReference>
<feature type="domain" description="Glycoside hydrolase family 29 N-terminal" evidence="2">
    <location>
        <begin position="63"/>
        <end position="327"/>
    </location>
</feature>
<dbReference type="Pfam" id="PF01120">
    <property type="entry name" value="Alpha_L_fucos"/>
    <property type="match status" value="1"/>
</dbReference>
<sequence precursor="true">MNPLRTPASRPYRPWLIAIACSLVGFTASPAQGQGSRADWLREAGHGVFMHFLPSVADGPKAAAEFDVEALAGQLERAGAKYFVLTLGQNSGFFNAPNAAYDRRARYAPGERCAIRDLPLEMSRVLAPRGIRLMLYLPCQPPNEDRRAQEAFGLKAAAGDQHIDEVAAKEWAKVIGEWAERYGDRVSGWWFDGGYEWIGFDEKIAAIYAEAVRRGNPRAIVTFNPGVKLARWTRAEDYTAGELNDPFDVRPTSRFVDGSQWHALTFLGSHWGARDARFPAARWAEWIRAVNAGGGAVTLDAGPNYDPKAGPVGAISEAQMQQLEAIARAIPRDHEKGR</sequence>
<gene>
    <name evidence="3" type="ORF">OJF2_36290</name>
</gene>
<reference evidence="3 4" key="1">
    <citation type="submission" date="2019-08" db="EMBL/GenBank/DDBJ databases">
        <title>Deep-cultivation of Planctomycetes and their phenomic and genomic characterization uncovers novel biology.</title>
        <authorList>
            <person name="Wiegand S."/>
            <person name="Jogler M."/>
            <person name="Boedeker C."/>
            <person name="Pinto D."/>
            <person name="Vollmers J."/>
            <person name="Rivas-Marin E."/>
            <person name="Kohn T."/>
            <person name="Peeters S.H."/>
            <person name="Heuer A."/>
            <person name="Rast P."/>
            <person name="Oberbeckmann S."/>
            <person name="Bunk B."/>
            <person name="Jeske O."/>
            <person name="Meyerdierks A."/>
            <person name="Storesund J.E."/>
            <person name="Kallscheuer N."/>
            <person name="Luecker S."/>
            <person name="Lage O.M."/>
            <person name="Pohl T."/>
            <person name="Merkel B.J."/>
            <person name="Hornburger P."/>
            <person name="Mueller R.-W."/>
            <person name="Bruemmer F."/>
            <person name="Labrenz M."/>
            <person name="Spormann A.M."/>
            <person name="Op den Camp H."/>
            <person name="Overmann J."/>
            <person name="Amann R."/>
            <person name="Jetten M.S.M."/>
            <person name="Mascher T."/>
            <person name="Medema M.H."/>
            <person name="Devos D.P."/>
            <person name="Kaster A.-K."/>
            <person name="Ovreas L."/>
            <person name="Rohde M."/>
            <person name="Galperin M.Y."/>
            <person name="Jogler C."/>
        </authorList>
    </citation>
    <scope>NUCLEOTIDE SEQUENCE [LARGE SCALE GENOMIC DNA]</scope>
    <source>
        <strain evidence="3 4">OJF2</strain>
    </source>
</reference>
<protein>
    <submittedName>
        <fullName evidence="3">Alpha-L-fucosidase</fullName>
    </submittedName>
</protein>
<proteinExistence type="predicted"/>
<dbReference type="GO" id="GO:0004560">
    <property type="term" value="F:alpha-L-fucosidase activity"/>
    <property type="evidence" value="ECO:0007669"/>
    <property type="project" value="InterPro"/>
</dbReference>
<evidence type="ECO:0000313" key="4">
    <source>
        <dbReference type="Proteomes" id="UP000324233"/>
    </source>
</evidence>
<dbReference type="InterPro" id="IPR017853">
    <property type="entry name" value="GH"/>
</dbReference>
<keyword evidence="1" id="KW-0732">Signal</keyword>
<dbReference type="SUPFAM" id="SSF51445">
    <property type="entry name" value="(Trans)glycosidases"/>
    <property type="match status" value="1"/>
</dbReference>
<feature type="chain" id="PRO_5022725146" evidence="1">
    <location>
        <begin position="34"/>
        <end position="338"/>
    </location>
</feature>
<dbReference type="EMBL" id="CP042997">
    <property type="protein sequence ID" value="QEH35084.1"/>
    <property type="molecule type" value="Genomic_DNA"/>
</dbReference>
<dbReference type="AlphaFoldDB" id="A0A5B9W4A0"/>
<evidence type="ECO:0000259" key="2">
    <source>
        <dbReference type="Pfam" id="PF01120"/>
    </source>
</evidence>
<evidence type="ECO:0000256" key="1">
    <source>
        <dbReference type="SAM" id="SignalP"/>
    </source>
</evidence>
<dbReference type="GO" id="GO:0005975">
    <property type="term" value="P:carbohydrate metabolic process"/>
    <property type="evidence" value="ECO:0007669"/>
    <property type="project" value="InterPro"/>
</dbReference>
<accession>A0A5B9W4A0</accession>
<name>A0A5B9W4A0_9BACT</name>
<dbReference type="Proteomes" id="UP000324233">
    <property type="component" value="Chromosome"/>
</dbReference>
<dbReference type="RefSeq" id="WP_168221880.1">
    <property type="nucleotide sequence ID" value="NZ_CP042997.1"/>
</dbReference>
<keyword evidence="4" id="KW-1185">Reference proteome</keyword>
<organism evidence="3 4">
    <name type="scientific">Aquisphaera giovannonii</name>
    <dbReference type="NCBI Taxonomy" id="406548"/>
    <lineage>
        <taxon>Bacteria</taxon>
        <taxon>Pseudomonadati</taxon>
        <taxon>Planctomycetota</taxon>
        <taxon>Planctomycetia</taxon>
        <taxon>Isosphaerales</taxon>
        <taxon>Isosphaeraceae</taxon>
        <taxon>Aquisphaera</taxon>
    </lineage>
</organism>
<feature type="signal peptide" evidence="1">
    <location>
        <begin position="1"/>
        <end position="33"/>
    </location>
</feature>
<dbReference type="KEGG" id="agv:OJF2_36290"/>